<keyword evidence="2" id="KW-1185">Reference proteome</keyword>
<dbReference type="GO" id="GO:0009036">
    <property type="term" value="F:type II site-specific deoxyribonuclease activity"/>
    <property type="evidence" value="ECO:0007669"/>
    <property type="project" value="InterPro"/>
</dbReference>
<dbReference type="AlphaFoldDB" id="A0A437UCZ3"/>
<dbReference type="OrthoDB" id="9806692at2"/>
<keyword evidence="1" id="KW-0378">Hydrolase</keyword>
<keyword evidence="1" id="KW-0255">Endonuclease</keyword>
<evidence type="ECO:0000313" key="1">
    <source>
        <dbReference type="EMBL" id="RVU91408.1"/>
    </source>
</evidence>
<name>A0A437UCZ3_9FLAO</name>
<dbReference type="InterPro" id="IPR019057">
    <property type="entry name" value="Restrct_endonuc_II_Eco47II"/>
</dbReference>
<dbReference type="RefSeq" id="WP_127823578.1">
    <property type="nucleotide sequence ID" value="NZ_RQSM01000003.1"/>
</dbReference>
<keyword evidence="1" id="KW-0540">Nuclease</keyword>
<dbReference type="GO" id="GO:0003677">
    <property type="term" value="F:DNA binding"/>
    <property type="evidence" value="ECO:0007669"/>
    <property type="project" value="InterPro"/>
</dbReference>
<reference evidence="1" key="1">
    <citation type="submission" date="2018-12" db="EMBL/GenBank/DDBJ databases">
        <title>Draft genome sequence of Flaovobacterium columnare ARS1 isolated from channel catfish in Alabama.</title>
        <authorList>
            <person name="Cai W."/>
            <person name="Arias C."/>
        </authorList>
    </citation>
    <scope>NUCLEOTIDE SEQUENCE [LARGE SCALE GENOMIC DNA]</scope>
    <source>
        <strain evidence="1">ARS1</strain>
    </source>
</reference>
<proteinExistence type="predicted"/>
<comment type="caution">
    <text evidence="1">The sequence shown here is derived from an EMBL/GenBank/DDBJ whole genome shotgun (WGS) entry which is preliminary data.</text>
</comment>
<sequence>MTHKYVDFISDEHLLNCIETLHKAYLKAKNNVTKKSFYTNKVDTVKLTFDSKFNEIDEASLIQSEILRQIDKSINNSIGTFHEQILGGVKGFEIGKLSGFDVKASDNTLFADIKNKHNTMNSSSSEALFQKLARYADDYKKAKCYWVQILAKGSFDELWKGEINGKEYSHSRVYKISGDRFYALLTGQEDALFALYKVLPKAIEDYLKSVKATGVVKENSALEEITSETEHSKRTILDQITFDNYGYYSGFEKL</sequence>
<dbReference type="Pfam" id="PF09553">
    <property type="entry name" value="RE_Eco47II"/>
    <property type="match status" value="1"/>
</dbReference>
<accession>A0A437UCZ3</accession>
<protein>
    <submittedName>
        <fullName evidence="1">Eco47II family restriction endonuclease</fullName>
    </submittedName>
</protein>
<organism evidence="1 2">
    <name type="scientific">Flavobacterium columnare</name>
    <dbReference type="NCBI Taxonomy" id="996"/>
    <lineage>
        <taxon>Bacteria</taxon>
        <taxon>Pseudomonadati</taxon>
        <taxon>Bacteroidota</taxon>
        <taxon>Flavobacteriia</taxon>
        <taxon>Flavobacteriales</taxon>
        <taxon>Flavobacteriaceae</taxon>
        <taxon>Flavobacterium</taxon>
    </lineage>
</organism>
<dbReference type="GO" id="GO:0009307">
    <property type="term" value="P:DNA restriction-modification system"/>
    <property type="evidence" value="ECO:0007669"/>
    <property type="project" value="InterPro"/>
</dbReference>
<gene>
    <name evidence="1" type="ORF">EH230_11125</name>
</gene>
<evidence type="ECO:0000313" key="2">
    <source>
        <dbReference type="Proteomes" id="UP000288951"/>
    </source>
</evidence>
<dbReference type="EMBL" id="RQSM01000003">
    <property type="protein sequence ID" value="RVU91408.1"/>
    <property type="molecule type" value="Genomic_DNA"/>
</dbReference>
<dbReference type="Proteomes" id="UP000288951">
    <property type="component" value="Unassembled WGS sequence"/>
</dbReference>